<dbReference type="InterPro" id="IPR000182">
    <property type="entry name" value="GNAT_dom"/>
</dbReference>
<gene>
    <name evidence="4" type="ORF">HMPREF0202_02185</name>
</gene>
<dbReference type="Pfam" id="PF00583">
    <property type="entry name" value="Acetyltransf_1"/>
    <property type="match status" value="1"/>
</dbReference>
<proteinExistence type="predicted"/>
<dbReference type="InterPro" id="IPR016181">
    <property type="entry name" value="Acyl_CoA_acyltransferase"/>
</dbReference>
<evidence type="ECO:0000313" key="5">
    <source>
        <dbReference type="Proteomes" id="UP000017081"/>
    </source>
</evidence>
<dbReference type="PANTHER" id="PTHR43420:SF12">
    <property type="entry name" value="N-ACETYLTRANSFERASE DOMAIN-CONTAINING PROTEIN"/>
    <property type="match status" value="1"/>
</dbReference>
<dbReference type="HOGENOM" id="CLU_120426_0_0_0"/>
<comment type="caution">
    <text evidence="4">The sequence shown here is derived from an EMBL/GenBank/DDBJ whole genome shotgun (WGS) entry which is preliminary data.</text>
</comment>
<keyword evidence="2" id="KW-0012">Acyltransferase</keyword>
<accession>U7V8D4</accession>
<feature type="domain" description="N-acetyltransferase" evidence="3">
    <location>
        <begin position="4"/>
        <end position="150"/>
    </location>
</feature>
<dbReference type="SUPFAM" id="SSF55729">
    <property type="entry name" value="Acyl-CoA N-acyltransferases (Nat)"/>
    <property type="match status" value="1"/>
</dbReference>
<dbReference type="EMBL" id="AXZF01000096">
    <property type="protein sequence ID" value="ERT67967.1"/>
    <property type="molecule type" value="Genomic_DNA"/>
</dbReference>
<dbReference type="STRING" id="1319815.HMPREF0202_02185"/>
<dbReference type="Gene3D" id="3.40.630.30">
    <property type="match status" value="1"/>
</dbReference>
<evidence type="ECO:0000259" key="3">
    <source>
        <dbReference type="PROSITE" id="PS51186"/>
    </source>
</evidence>
<dbReference type="PROSITE" id="PS51186">
    <property type="entry name" value="GNAT"/>
    <property type="match status" value="1"/>
</dbReference>
<reference evidence="4 5" key="1">
    <citation type="submission" date="2013-08" db="EMBL/GenBank/DDBJ databases">
        <authorList>
            <person name="Weinstock G."/>
            <person name="Sodergren E."/>
            <person name="Wylie T."/>
            <person name="Fulton L."/>
            <person name="Fulton R."/>
            <person name="Fronick C."/>
            <person name="O'Laughlin M."/>
            <person name="Godfrey J."/>
            <person name="Miner T."/>
            <person name="Herter B."/>
            <person name="Appelbaum E."/>
            <person name="Cordes M."/>
            <person name="Lek S."/>
            <person name="Wollam A."/>
            <person name="Pepin K.H."/>
            <person name="Palsikar V.B."/>
            <person name="Mitreva M."/>
            <person name="Wilson R.K."/>
        </authorList>
    </citation>
    <scope>NUCLEOTIDE SEQUENCE [LARGE SCALE GENOMIC DNA]</scope>
    <source>
        <strain evidence="4 5">ATCC BAA-474</strain>
    </source>
</reference>
<protein>
    <submittedName>
        <fullName evidence="4">Acetyltransferase, GNAT family</fullName>
    </submittedName>
</protein>
<keyword evidence="5" id="KW-1185">Reference proteome</keyword>
<keyword evidence="1 4" id="KW-0808">Transferase</keyword>
<name>U7V8D4_9FUSO</name>
<dbReference type="Proteomes" id="UP000017081">
    <property type="component" value="Unassembled WGS sequence"/>
</dbReference>
<sequence>MKVIEVDAKNRELIKKIFDNELESFGVMGGADMWMIMSFIRYGKLYVLLNESNDLLSVAQYQGVLGKKEVFLYGFSTSLKERGKGYGKILLEESHNRLKELGMEKIYLTVDPANAKAIDMYKKAGYIIEELQKDEYGKGIDRYLMIKNLL</sequence>
<dbReference type="PANTHER" id="PTHR43420">
    <property type="entry name" value="ACETYLTRANSFERASE"/>
    <property type="match status" value="1"/>
</dbReference>
<dbReference type="AlphaFoldDB" id="U7V8D4"/>
<dbReference type="eggNOG" id="COG0456">
    <property type="taxonomic scope" value="Bacteria"/>
</dbReference>
<evidence type="ECO:0000256" key="2">
    <source>
        <dbReference type="ARBA" id="ARBA00023315"/>
    </source>
</evidence>
<organism evidence="4 5">
    <name type="scientific">Cetobacterium somerae ATCC BAA-474</name>
    <dbReference type="NCBI Taxonomy" id="1319815"/>
    <lineage>
        <taxon>Bacteria</taxon>
        <taxon>Fusobacteriati</taxon>
        <taxon>Fusobacteriota</taxon>
        <taxon>Fusobacteriia</taxon>
        <taxon>Fusobacteriales</taxon>
        <taxon>Fusobacteriaceae</taxon>
        <taxon>Cetobacterium</taxon>
    </lineage>
</organism>
<dbReference type="GO" id="GO:0016747">
    <property type="term" value="F:acyltransferase activity, transferring groups other than amino-acyl groups"/>
    <property type="evidence" value="ECO:0007669"/>
    <property type="project" value="InterPro"/>
</dbReference>
<evidence type="ECO:0000313" key="4">
    <source>
        <dbReference type="EMBL" id="ERT67967.1"/>
    </source>
</evidence>
<evidence type="ECO:0000256" key="1">
    <source>
        <dbReference type="ARBA" id="ARBA00022679"/>
    </source>
</evidence>
<dbReference type="RefSeq" id="WP_023051717.1">
    <property type="nucleotide sequence ID" value="NZ_CP173065.2"/>
</dbReference>
<dbReference type="InterPro" id="IPR050680">
    <property type="entry name" value="YpeA/RimI_acetyltransf"/>
</dbReference>
<dbReference type="CDD" id="cd04301">
    <property type="entry name" value="NAT_SF"/>
    <property type="match status" value="1"/>
</dbReference>